<evidence type="ECO:0000313" key="3">
    <source>
        <dbReference type="Proteomes" id="UP001497392"/>
    </source>
</evidence>
<feature type="compositionally biased region" description="Basic and acidic residues" evidence="1">
    <location>
        <begin position="154"/>
        <end position="165"/>
    </location>
</feature>
<dbReference type="EMBL" id="CAXHTA020000009">
    <property type="protein sequence ID" value="CAL5223703.1"/>
    <property type="molecule type" value="Genomic_DNA"/>
</dbReference>
<gene>
    <name evidence="2" type="primary">g6257</name>
    <name evidence="2" type="ORF">VP750_LOCUS5362</name>
</gene>
<proteinExistence type="predicted"/>
<name>A0ABP1FUY5_9CHLO</name>
<comment type="caution">
    <text evidence="2">The sequence shown here is derived from an EMBL/GenBank/DDBJ whole genome shotgun (WGS) entry which is preliminary data.</text>
</comment>
<feature type="region of interest" description="Disordered" evidence="1">
    <location>
        <begin position="97"/>
        <end position="124"/>
    </location>
</feature>
<dbReference type="Proteomes" id="UP001497392">
    <property type="component" value="Unassembled WGS sequence"/>
</dbReference>
<sequence>MVTRAILIMIVLGCGFWALVIHQDVQSRDVTENSRRFNFPPQREGLLLRLHRERVNATTIHRAGKIRLRATRAELRAGQRTPEAYVKAATLNTNGPTNLRRSFMLSSGHRLSRDARRGRKSPRDLFISRGRSTSFLADPQQGVREASSDTFKSILDRPDRQDKEQ</sequence>
<reference evidence="2 3" key="1">
    <citation type="submission" date="2024-06" db="EMBL/GenBank/DDBJ databases">
        <authorList>
            <person name="Kraege A."/>
            <person name="Thomma B."/>
        </authorList>
    </citation>
    <scope>NUCLEOTIDE SEQUENCE [LARGE SCALE GENOMIC DNA]</scope>
</reference>
<evidence type="ECO:0000256" key="1">
    <source>
        <dbReference type="SAM" id="MobiDB-lite"/>
    </source>
</evidence>
<accession>A0ABP1FUY5</accession>
<protein>
    <submittedName>
        <fullName evidence="2">G6257 protein</fullName>
    </submittedName>
</protein>
<keyword evidence="3" id="KW-1185">Reference proteome</keyword>
<feature type="region of interest" description="Disordered" evidence="1">
    <location>
        <begin position="137"/>
        <end position="165"/>
    </location>
</feature>
<evidence type="ECO:0000313" key="2">
    <source>
        <dbReference type="EMBL" id="CAL5223703.1"/>
    </source>
</evidence>
<organism evidence="2 3">
    <name type="scientific">Coccomyxa viridis</name>
    <dbReference type="NCBI Taxonomy" id="1274662"/>
    <lineage>
        <taxon>Eukaryota</taxon>
        <taxon>Viridiplantae</taxon>
        <taxon>Chlorophyta</taxon>
        <taxon>core chlorophytes</taxon>
        <taxon>Trebouxiophyceae</taxon>
        <taxon>Trebouxiophyceae incertae sedis</taxon>
        <taxon>Coccomyxaceae</taxon>
        <taxon>Coccomyxa</taxon>
    </lineage>
</organism>